<accession>A0A9D3MXT9</accession>
<keyword evidence="3" id="KW-0964">Secreted</keyword>
<keyword evidence="4" id="KW-0027">Amidation</keyword>
<name>A0A9D3MXT9_ANGAN</name>
<dbReference type="GO" id="GO:0007631">
    <property type="term" value="P:feeding behavior"/>
    <property type="evidence" value="ECO:0007669"/>
    <property type="project" value="TreeGrafter"/>
</dbReference>
<keyword evidence="9" id="KW-1185">Reference proteome</keyword>
<comment type="caution">
    <text evidence="8">The sequence shown here is derived from an EMBL/GenBank/DDBJ whole genome shotgun (WGS) entry which is preliminary data.</text>
</comment>
<dbReference type="GO" id="GO:0005615">
    <property type="term" value="C:extracellular space"/>
    <property type="evidence" value="ECO:0007669"/>
    <property type="project" value="TreeGrafter"/>
</dbReference>
<dbReference type="SMART" id="SM00309">
    <property type="entry name" value="PAH"/>
    <property type="match status" value="1"/>
</dbReference>
<keyword evidence="7" id="KW-1133">Transmembrane helix</keyword>
<evidence type="ECO:0000256" key="3">
    <source>
        <dbReference type="ARBA" id="ARBA00022525"/>
    </source>
</evidence>
<evidence type="ECO:0000313" key="9">
    <source>
        <dbReference type="Proteomes" id="UP001044222"/>
    </source>
</evidence>
<reference evidence="8" key="1">
    <citation type="submission" date="2021-01" db="EMBL/GenBank/DDBJ databases">
        <title>A chromosome-scale assembly of European eel, Anguilla anguilla.</title>
        <authorList>
            <person name="Henkel C."/>
            <person name="Jong-Raadsen S.A."/>
            <person name="Dufour S."/>
            <person name="Weltzien F.-A."/>
            <person name="Palstra A.P."/>
            <person name="Pelster B."/>
            <person name="Spaink H.P."/>
            <person name="Van Den Thillart G.E."/>
            <person name="Jansen H."/>
            <person name="Zahm M."/>
            <person name="Klopp C."/>
            <person name="Cedric C."/>
            <person name="Louis A."/>
            <person name="Berthelot C."/>
            <person name="Parey E."/>
            <person name="Roest Crollius H."/>
            <person name="Montfort J."/>
            <person name="Robinson-Rechavi M."/>
            <person name="Bucao C."/>
            <person name="Bouchez O."/>
            <person name="Gislard M."/>
            <person name="Lluch J."/>
            <person name="Milhes M."/>
            <person name="Lampietro C."/>
            <person name="Lopez Roques C."/>
            <person name="Donnadieu C."/>
            <person name="Braasch I."/>
            <person name="Desvignes T."/>
            <person name="Postlethwait J."/>
            <person name="Bobe J."/>
            <person name="Guiguen Y."/>
            <person name="Dirks R."/>
        </authorList>
    </citation>
    <scope>NUCLEOTIDE SEQUENCE</scope>
    <source>
        <strain evidence="8">Tag_6206</strain>
        <tissue evidence="8">Liver</tissue>
    </source>
</reference>
<dbReference type="GO" id="GO:0007218">
    <property type="term" value="P:neuropeptide signaling pathway"/>
    <property type="evidence" value="ECO:0007669"/>
    <property type="project" value="UniProtKB-KW"/>
</dbReference>
<evidence type="ECO:0000256" key="5">
    <source>
        <dbReference type="ARBA" id="ARBA00023320"/>
    </source>
</evidence>
<proteinExistence type="inferred from homology"/>
<dbReference type="InterPro" id="IPR020392">
    <property type="entry name" value="Pancreatic_hormone-like_CS"/>
</dbReference>
<dbReference type="PANTHER" id="PTHR10533">
    <property type="entry name" value="NEUROPEPTIDE Y/PANCREATIC HORMONE/PEPTIDE YY"/>
    <property type="match status" value="1"/>
</dbReference>
<evidence type="ECO:0000313" key="8">
    <source>
        <dbReference type="EMBL" id="KAG5856670.1"/>
    </source>
</evidence>
<comment type="subcellular location">
    <subcellularLocation>
        <location evidence="1">Secreted</location>
    </subcellularLocation>
</comment>
<evidence type="ECO:0000256" key="1">
    <source>
        <dbReference type="ARBA" id="ARBA00004613"/>
    </source>
</evidence>
<dbReference type="GO" id="GO:0031841">
    <property type="term" value="F:neuropeptide Y receptor binding"/>
    <property type="evidence" value="ECO:0007669"/>
    <property type="project" value="TreeGrafter"/>
</dbReference>
<dbReference type="InterPro" id="IPR001955">
    <property type="entry name" value="Pancreatic_hormone-like"/>
</dbReference>
<evidence type="ECO:0000256" key="4">
    <source>
        <dbReference type="ARBA" id="ARBA00022815"/>
    </source>
</evidence>
<dbReference type="GO" id="GO:0005184">
    <property type="term" value="F:neuropeptide hormone activity"/>
    <property type="evidence" value="ECO:0007669"/>
    <property type="project" value="TreeGrafter"/>
</dbReference>
<dbReference type="Pfam" id="PF00159">
    <property type="entry name" value="Hormone_3"/>
    <property type="match status" value="1"/>
</dbReference>
<sequence length="112" mass="12868">MVSSILSPELDLFSLWKMRPTLGTWLSIMAFFTLICFSKLSDAYPSKPENPGDDAPVEDLAKYYSALRHYINLITRQRYGKRSGPDTLISDLLLRESSESIPQSRYEDPSMW</sequence>
<evidence type="ECO:0000256" key="6">
    <source>
        <dbReference type="RuleBase" id="RU000656"/>
    </source>
</evidence>
<evidence type="ECO:0000256" key="7">
    <source>
        <dbReference type="SAM" id="Phobius"/>
    </source>
</evidence>
<keyword evidence="5" id="KW-0527">Neuropeptide</keyword>
<dbReference type="CDD" id="cd00126">
    <property type="entry name" value="PAH"/>
    <property type="match status" value="1"/>
</dbReference>
<dbReference type="Gene3D" id="6.10.250.900">
    <property type="match status" value="1"/>
</dbReference>
<protein>
    <recommendedName>
        <fullName evidence="10">Neuropeptide Y</fullName>
    </recommendedName>
</protein>
<evidence type="ECO:0000256" key="2">
    <source>
        <dbReference type="ARBA" id="ARBA00010022"/>
    </source>
</evidence>
<dbReference type="PANTHER" id="PTHR10533:SF5">
    <property type="entry name" value="PRO-NEUROPEPTIDE Y"/>
    <property type="match status" value="1"/>
</dbReference>
<comment type="similarity">
    <text evidence="2 6">Belongs to the NPY family.</text>
</comment>
<organism evidence="8 9">
    <name type="scientific">Anguilla anguilla</name>
    <name type="common">European freshwater eel</name>
    <name type="synonym">Muraena anguilla</name>
    <dbReference type="NCBI Taxonomy" id="7936"/>
    <lineage>
        <taxon>Eukaryota</taxon>
        <taxon>Metazoa</taxon>
        <taxon>Chordata</taxon>
        <taxon>Craniata</taxon>
        <taxon>Vertebrata</taxon>
        <taxon>Euteleostomi</taxon>
        <taxon>Actinopterygii</taxon>
        <taxon>Neopterygii</taxon>
        <taxon>Teleostei</taxon>
        <taxon>Anguilliformes</taxon>
        <taxon>Anguillidae</taxon>
        <taxon>Anguilla</taxon>
    </lineage>
</organism>
<gene>
    <name evidence="8" type="ORF">ANANG_G00010380</name>
</gene>
<dbReference type="PROSITE" id="PS50276">
    <property type="entry name" value="PANCREATIC_HORMONE_2"/>
    <property type="match status" value="1"/>
</dbReference>
<feature type="transmembrane region" description="Helical" evidence="7">
    <location>
        <begin position="20"/>
        <end position="37"/>
    </location>
</feature>
<dbReference type="AlphaFoldDB" id="A0A9D3MXT9"/>
<keyword evidence="7" id="KW-0812">Transmembrane</keyword>
<evidence type="ECO:0008006" key="10">
    <source>
        <dbReference type="Google" id="ProtNLM"/>
    </source>
</evidence>
<dbReference type="EMBL" id="JAFIRN010000001">
    <property type="protein sequence ID" value="KAG5856670.1"/>
    <property type="molecule type" value="Genomic_DNA"/>
</dbReference>
<dbReference type="PRINTS" id="PR00278">
    <property type="entry name" value="PANCHORMONE"/>
</dbReference>
<dbReference type="PROSITE" id="PS00265">
    <property type="entry name" value="PANCREATIC_HORMONE_1"/>
    <property type="match status" value="1"/>
</dbReference>
<keyword evidence="7" id="KW-0472">Membrane</keyword>
<dbReference type="Proteomes" id="UP001044222">
    <property type="component" value="Unassembled WGS sequence"/>
</dbReference>